<dbReference type="InterPro" id="IPR005162">
    <property type="entry name" value="Retrotrans_gag_dom"/>
</dbReference>
<protein>
    <recommendedName>
        <fullName evidence="1">Retrotransposon gag domain-containing protein</fullName>
    </recommendedName>
</protein>
<evidence type="ECO:0000259" key="1">
    <source>
        <dbReference type="Pfam" id="PF03732"/>
    </source>
</evidence>
<name>V5IEM8_IXORI</name>
<reference evidence="2" key="1">
    <citation type="journal article" date="2015" name="Sci. Rep.">
        <title>Tissue- and time-dependent transcription in Ixodes ricinus salivary glands and midguts when blood feeding on the vertebrate host.</title>
        <authorList>
            <person name="Kotsyfakis M."/>
            <person name="Schwarz A."/>
            <person name="Erhart J."/>
            <person name="Ribeiro J.M."/>
        </authorList>
    </citation>
    <scope>NUCLEOTIDE SEQUENCE</scope>
    <source>
        <tissue evidence="2">Salivary gland and midgut</tissue>
    </source>
</reference>
<dbReference type="EMBL" id="GANP01009912">
    <property type="protein sequence ID" value="JAB74556.1"/>
    <property type="molecule type" value="mRNA"/>
</dbReference>
<proteinExistence type="evidence at transcript level"/>
<feature type="non-terminal residue" evidence="2">
    <location>
        <position position="1"/>
    </location>
</feature>
<dbReference type="AlphaFoldDB" id="V5IEM8"/>
<feature type="domain" description="Retrotransposon gag" evidence="1">
    <location>
        <begin position="28"/>
        <end position="109"/>
    </location>
</feature>
<accession>V5IEM8</accession>
<feature type="non-terminal residue" evidence="2">
    <location>
        <position position="156"/>
    </location>
</feature>
<dbReference type="Pfam" id="PF03732">
    <property type="entry name" value="Retrotrans_gag"/>
    <property type="match status" value="1"/>
</dbReference>
<evidence type="ECO:0000313" key="2">
    <source>
        <dbReference type="EMBL" id="JAB74556.1"/>
    </source>
</evidence>
<sequence>VADFLEELDVYAQASGASESYVLERILPLALQASARRWWVLQTPFPSLDAFRRSFREEFLPPGYDSRVQRELERRTQHPQEGLVEYIRAMQELFNRAAKAAPESERVARIVRQSHPRYHVYLQGRRFDSVEDLVRAARGVQDMILASADYRPPPPA</sequence>
<organism evidence="2">
    <name type="scientific">Ixodes ricinus</name>
    <name type="common">Common tick</name>
    <name type="synonym">Acarus ricinus</name>
    <dbReference type="NCBI Taxonomy" id="34613"/>
    <lineage>
        <taxon>Eukaryota</taxon>
        <taxon>Metazoa</taxon>
        <taxon>Ecdysozoa</taxon>
        <taxon>Arthropoda</taxon>
        <taxon>Chelicerata</taxon>
        <taxon>Arachnida</taxon>
        <taxon>Acari</taxon>
        <taxon>Parasitiformes</taxon>
        <taxon>Ixodida</taxon>
        <taxon>Ixodoidea</taxon>
        <taxon>Ixodidae</taxon>
        <taxon>Ixodinae</taxon>
        <taxon>Ixodes</taxon>
    </lineage>
</organism>